<dbReference type="EMBL" id="HBIO01003292">
    <property type="protein sequence ID" value="CAE0457411.1"/>
    <property type="molecule type" value="Transcribed_RNA"/>
</dbReference>
<sequence>MVVTSGSIKRGMVETSLCSIGYHILDPHEKGAESSSTPIICLHSSPRSSDEFIDIMPLLSSGRRTIVALDAPGYGISENPYRSCTLEDIGSAFMEAIDGLLERPKKVILFGSLMGNFIVLSLAAHHPELVAACICVNLYYYPSAKVADKPKVKAHSSTIAEKDATAEKEGKQNSKSSGRDDKNDIPHNQNDHSEIPDSWELKSDGSMLAQVYTKRSWVSNDPELNLRISQGEITYLMNRRRRYKHGIAIEDLSTVDLGIHAKKTFCPVLCVKGKASLDFFDAIGLKGTQQFEKASRFLFDHEVKELVGAGSHINLVNQMPAKLASVLDIFLDGRNL</sequence>
<organism evidence="3">
    <name type="scientific">Chaetoceros debilis</name>
    <dbReference type="NCBI Taxonomy" id="122233"/>
    <lineage>
        <taxon>Eukaryota</taxon>
        <taxon>Sar</taxon>
        <taxon>Stramenopiles</taxon>
        <taxon>Ochrophyta</taxon>
        <taxon>Bacillariophyta</taxon>
        <taxon>Coscinodiscophyceae</taxon>
        <taxon>Chaetocerotophycidae</taxon>
        <taxon>Chaetocerotales</taxon>
        <taxon>Chaetocerotaceae</taxon>
        <taxon>Chaetoceros</taxon>
    </lineage>
</organism>
<evidence type="ECO:0000313" key="3">
    <source>
        <dbReference type="EMBL" id="CAE0457411.1"/>
    </source>
</evidence>
<dbReference type="GO" id="GO:0016020">
    <property type="term" value="C:membrane"/>
    <property type="evidence" value="ECO:0007669"/>
    <property type="project" value="TreeGrafter"/>
</dbReference>
<dbReference type="Pfam" id="PF00561">
    <property type="entry name" value="Abhydrolase_1"/>
    <property type="match status" value="1"/>
</dbReference>
<dbReference type="PANTHER" id="PTHR43798">
    <property type="entry name" value="MONOACYLGLYCEROL LIPASE"/>
    <property type="match status" value="1"/>
</dbReference>
<dbReference type="Gene3D" id="3.40.50.1820">
    <property type="entry name" value="alpha/beta hydrolase"/>
    <property type="match status" value="1"/>
</dbReference>
<feature type="region of interest" description="Disordered" evidence="1">
    <location>
        <begin position="158"/>
        <end position="199"/>
    </location>
</feature>
<dbReference type="SUPFAM" id="SSF53474">
    <property type="entry name" value="alpha/beta-Hydrolases"/>
    <property type="match status" value="1"/>
</dbReference>
<dbReference type="InterPro" id="IPR029058">
    <property type="entry name" value="AB_hydrolase_fold"/>
</dbReference>
<feature type="domain" description="AB hydrolase-1" evidence="2">
    <location>
        <begin position="38"/>
        <end position="146"/>
    </location>
</feature>
<dbReference type="InterPro" id="IPR050266">
    <property type="entry name" value="AB_hydrolase_sf"/>
</dbReference>
<name>A0A7S3V531_9STRA</name>
<dbReference type="InterPro" id="IPR000073">
    <property type="entry name" value="AB_hydrolase_1"/>
</dbReference>
<dbReference type="PANTHER" id="PTHR43798:SF33">
    <property type="entry name" value="HYDROLASE, PUTATIVE (AFU_ORTHOLOGUE AFUA_2G14860)-RELATED"/>
    <property type="match status" value="1"/>
</dbReference>
<dbReference type="AlphaFoldDB" id="A0A7S3V531"/>
<accession>A0A7S3V531</accession>
<feature type="compositionally biased region" description="Basic and acidic residues" evidence="1">
    <location>
        <begin position="160"/>
        <end position="199"/>
    </location>
</feature>
<evidence type="ECO:0000259" key="2">
    <source>
        <dbReference type="Pfam" id="PF00561"/>
    </source>
</evidence>
<protein>
    <recommendedName>
        <fullName evidence="2">AB hydrolase-1 domain-containing protein</fullName>
    </recommendedName>
</protein>
<evidence type="ECO:0000256" key="1">
    <source>
        <dbReference type="SAM" id="MobiDB-lite"/>
    </source>
</evidence>
<reference evidence="3" key="1">
    <citation type="submission" date="2021-01" db="EMBL/GenBank/DDBJ databases">
        <authorList>
            <person name="Corre E."/>
            <person name="Pelletier E."/>
            <person name="Niang G."/>
            <person name="Scheremetjew M."/>
            <person name="Finn R."/>
            <person name="Kale V."/>
            <person name="Holt S."/>
            <person name="Cochrane G."/>
            <person name="Meng A."/>
            <person name="Brown T."/>
            <person name="Cohen L."/>
        </authorList>
    </citation>
    <scope>NUCLEOTIDE SEQUENCE</scope>
    <source>
        <strain evidence="3">MM31A-1</strain>
    </source>
</reference>
<gene>
    <name evidence="3" type="ORF">CDEB00056_LOCUS2252</name>
</gene>
<proteinExistence type="predicted"/>